<dbReference type="EMBL" id="CALNXK010000111">
    <property type="protein sequence ID" value="CAH3158371.1"/>
    <property type="molecule type" value="Genomic_DNA"/>
</dbReference>
<dbReference type="PANTHER" id="PTHR17609:SF3">
    <property type="entry name" value="SAP DOMAIN-CONTAINING PROTEIN"/>
    <property type="match status" value="1"/>
</dbReference>
<organism evidence="1 2">
    <name type="scientific">Porites lobata</name>
    <dbReference type="NCBI Taxonomy" id="104759"/>
    <lineage>
        <taxon>Eukaryota</taxon>
        <taxon>Metazoa</taxon>
        <taxon>Cnidaria</taxon>
        <taxon>Anthozoa</taxon>
        <taxon>Hexacorallia</taxon>
        <taxon>Scleractinia</taxon>
        <taxon>Fungiina</taxon>
        <taxon>Poritidae</taxon>
        <taxon>Porites</taxon>
    </lineage>
</organism>
<dbReference type="Proteomes" id="UP001159405">
    <property type="component" value="Unassembled WGS sequence"/>
</dbReference>
<reference evidence="1 2" key="1">
    <citation type="submission" date="2022-05" db="EMBL/GenBank/DDBJ databases">
        <authorList>
            <consortium name="Genoscope - CEA"/>
            <person name="William W."/>
        </authorList>
    </citation>
    <scope>NUCLEOTIDE SEQUENCE [LARGE SCALE GENOMIC DNA]</scope>
</reference>
<name>A0ABN8Q6N4_9CNID</name>
<evidence type="ECO:0000313" key="2">
    <source>
        <dbReference type="Proteomes" id="UP001159405"/>
    </source>
</evidence>
<accession>A0ABN8Q6N4</accession>
<evidence type="ECO:0000313" key="1">
    <source>
        <dbReference type="EMBL" id="CAH3158371.1"/>
    </source>
</evidence>
<proteinExistence type="predicted"/>
<protein>
    <submittedName>
        <fullName evidence="1">Uncharacterized protein</fullName>
    </submittedName>
</protein>
<dbReference type="InterPro" id="IPR039598">
    <property type="entry name" value="HMGXB3"/>
</dbReference>
<sequence length="455" mass="51458">MSKMSVLRLKCREENSPTDSQLTYIKDLLYNGFYCFEMITVRSLDDVVCGICGICPEICLGDGNEKNCCSNAQIHYTKKDEPKKDMINLPELLQRLRFRWLERVVYTRIAKPFSLSVEEIPPLIPSVLSGDVIFNTEAEKKSVYLESGSKPSGDPAMLHKMIVDGSIDMENLQELQYDDVVKACSSCNIATSGKSKQFLCGMLQGLYASILIGNCPCHSFGKLPGHTGGFYHLVCRHGSTVASKFLSLTESVRDAADLYLSLKHPPVVFINDTPCGFVRHMECRDPAIAQELWGSTAGCFQTPTLHQDPEGNQNFPCIVPLEYSDGSNIRKQSSVVARSHPLIDTTKHFVLGDRFHASTNPHQSHLCKFHDLDLCLQANTIKTSIQESQNNRKNQRRLRSSTVQNFETHVTFNYLMDFYQNEELVDRQQKILKQRLSEGQHLTRDNCLRFKIVSE</sequence>
<comment type="caution">
    <text evidence="1">The sequence shown here is derived from an EMBL/GenBank/DDBJ whole genome shotgun (WGS) entry which is preliminary data.</text>
</comment>
<gene>
    <name evidence="1" type="ORF">PLOB_00003284</name>
</gene>
<keyword evidence="2" id="KW-1185">Reference proteome</keyword>
<dbReference type="PANTHER" id="PTHR17609">
    <property type="entry name" value="HMG DOMAIN-CONTAINING PROTEIN 3"/>
    <property type="match status" value="1"/>
</dbReference>